<gene>
    <name evidence="1" type="ORF">PAUS00366_LOCUS20261</name>
</gene>
<reference evidence="1" key="1">
    <citation type="submission" date="2021-01" db="EMBL/GenBank/DDBJ databases">
        <authorList>
            <person name="Corre E."/>
            <person name="Pelletier E."/>
            <person name="Niang G."/>
            <person name="Scheremetjew M."/>
            <person name="Finn R."/>
            <person name="Kale V."/>
            <person name="Holt S."/>
            <person name="Cochrane G."/>
            <person name="Meng A."/>
            <person name="Brown T."/>
            <person name="Cohen L."/>
        </authorList>
    </citation>
    <scope>NUCLEOTIDE SEQUENCE</scope>
    <source>
        <strain evidence="1">10249 10 AB</strain>
    </source>
</reference>
<dbReference type="AlphaFoldDB" id="A0A7S4EPR8"/>
<organism evidence="1">
    <name type="scientific">Pseudo-nitzschia australis</name>
    <dbReference type="NCBI Taxonomy" id="44445"/>
    <lineage>
        <taxon>Eukaryota</taxon>
        <taxon>Sar</taxon>
        <taxon>Stramenopiles</taxon>
        <taxon>Ochrophyta</taxon>
        <taxon>Bacillariophyta</taxon>
        <taxon>Bacillariophyceae</taxon>
        <taxon>Bacillariophycidae</taxon>
        <taxon>Bacillariales</taxon>
        <taxon>Bacillariaceae</taxon>
        <taxon>Pseudo-nitzschia</taxon>
    </lineage>
</organism>
<accession>A0A7S4EPR8</accession>
<protein>
    <submittedName>
        <fullName evidence="1">Uncharacterized protein</fullName>
    </submittedName>
</protein>
<sequence>MRTSCSFSILRRGFFVAFAFVALDTTILRDGVGSVYGFLLSDSSSSSSSIFSHHCAIVEKKKYQVHLLHSSTNPSELNDVEDRQQQHRQPQVLQSRDVFLRTLRLASIATIVANSVTKAQAFEGGVGGLGKTKPETGVELFDETSAPIQNEKGIVSSEIKGKDGSPILVAFRTPWPLLPTSGALEARDIRSTESAFVQVTSLASTRSGDQKWKAKKEFEKVLMDSVFAAQGKFGAYGQPYDIQAKKVAGEADDNDTKSTMFSVGFTTLTPAMRESERRALIAAKQVGGDTLVLLVVTTTSARYASNEKTFKAVASSFEAIAAPESGLNKNRSSK</sequence>
<evidence type="ECO:0000313" key="1">
    <source>
        <dbReference type="EMBL" id="CAE0727478.1"/>
    </source>
</evidence>
<name>A0A7S4EPR8_9STRA</name>
<proteinExistence type="predicted"/>
<dbReference type="EMBL" id="HBIX01030441">
    <property type="protein sequence ID" value="CAE0727478.1"/>
    <property type="molecule type" value="Transcribed_RNA"/>
</dbReference>